<dbReference type="InterPro" id="IPR001789">
    <property type="entry name" value="Sig_transdc_resp-reg_receiver"/>
</dbReference>
<evidence type="ECO:0000259" key="1">
    <source>
        <dbReference type="PROSITE" id="PS50110"/>
    </source>
</evidence>
<dbReference type="GO" id="GO:0000156">
    <property type="term" value="F:phosphorelay response regulator activity"/>
    <property type="evidence" value="ECO:0007669"/>
    <property type="project" value="InterPro"/>
</dbReference>
<dbReference type="Pfam" id="PF04397">
    <property type="entry name" value="LytTR"/>
    <property type="match status" value="1"/>
</dbReference>
<dbReference type="InterPro" id="IPR011006">
    <property type="entry name" value="CheY-like_superfamily"/>
</dbReference>
<dbReference type="EMBL" id="UOFL01000041">
    <property type="protein sequence ID" value="VAW73138.1"/>
    <property type="molecule type" value="Genomic_DNA"/>
</dbReference>
<dbReference type="Gene3D" id="3.40.50.2300">
    <property type="match status" value="1"/>
</dbReference>
<dbReference type="Gene3D" id="2.40.50.1020">
    <property type="entry name" value="LytTr DNA-binding domain"/>
    <property type="match status" value="1"/>
</dbReference>
<proteinExistence type="predicted"/>
<dbReference type="SMART" id="SM00850">
    <property type="entry name" value="LytTR"/>
    <property type="match status" value="1"/>
</dbReference>
<protein>
    <submittedName>
        <fullName evidence="3">Autolysis response regulater LytR</fullName>
    </submittedName>
</protein>
<dbReference type="InterPro" id="IPR007492">
    <property type="entry name" value="LytTR_DNA-bd_dom"/>
</dbReference>
<dbReference type="Pfam" id="PF00072">
    <property type="entry name" value="Response_reg"/>
    <property type="match status" value="1"/>
</dbReference>
<gene>
    <name evidence="3" type="ORF">MNBD_GAMMA12-533</name>
</gene>
<dbReference type="SMART" id="SM00448">
    <property type="entry name" value="REC"/>
    <property type="match status" value="1"/>
</dbReference>
<dbReference type="GO" id="GO:0003677">
    <property type="term" value="F:DNA binding"/>
    <property type="evidence" value="ECO:0007669"/>
    <property type="project" value="InterPro"/>
</dbReference>
<dbReference type="PANTHER" id="PTHR37299">
    <property type="entry name" value="TRANSCRIPTIONAL REGULATOR-RELATED"/>
    <property type="match status" value="1"/>
</dbReference>
<dbReference type="AlphaFoldDB" id="A0A3B0XXN9"/>
<evidence type="ECO:0000259" key="2">
    <source>
        <dbReference type="PROSITE" id="PS50930"/>
    </source>
</evidence>
<dbReference type="PROSITE" id="PS50930">
    <property type="entry name" value="HTH_LYTTR"/>
    <property type="match status" value="1"/>
</dbReference>
<dbReference type="PANTHER" id="PTHR37299:SF1">
    <property type="entry name" value="STAGE 0 SPORULATION PROTEIN A HOMOLOG"/>
    <property type="match status" value="1"/>
</dbReference>
<dbReference type="SUPFAM" id="SSF52172">
    <property type="entry name" value="CheY-like"/>
    <property type="match status" value="1"/>
</dbReference>
<name>A0A3B0XXN9_9ZZZZ</name>
<evidence type="ECO:0000313" key="3">
    <source>
        <dbReference type="EMBL" id="VAW73138.1"/>
    </source>
</evidence>
<dbReference type="PROSITE" id="PS50110">
    <property type="entry name" value="RESPONSE_REGULATORY"/>
    <property type="match status" value="1"/>
</dbReference>
<reference evidence="3" key="1">
    <citation type="submission" date="2018-06" db="EMBL/GenBank/DDBJ databases">
        <authorList>
            <person name="Zhirakovskaya E."/>
        </authorList>
    </citation>
    <scope>NUCLEOTIDE SEQUENCE</scope>
</reference>
<organism evidence="3">
    <name type="scientific">hydrothermal vent metagenome</name>
    <dbReference type="NCBI Taxonomy" id="652676"/>
    <lineage>
        <taxon>unclassified sequences</taxon>
        <taxon>metagenomes</taxon>
        <taxon>ecological metagenomes</taxon>
    </lineage>
</organism>
<dbReference type="InterPro" id="IPR046947">
    <property type="entry name" value="LytR-like"/>
</dbReference>
<accession>A0A3B0XXN9</accession>
<feature type="domain" description="HTH LytTR-type" evidence="2">
    <location>
        <begin position="150"/>
        <end position="244"/>
    </location>
</feature>
<sequence>MKILIVDDEPLARERLAKQISELADFEVAAAVENGKLALEFIERESPEIVLFDIRMPVMDGIEAARHLSTFENPPAIIFTTAYDQHALEAFEASAVDYLLKPVRKERLASALSKAKRLNMAQLAKMLMPANEAMPIRTHICVRSCGDLLLVPVDEIQYFHADQKYVTVVYQQGEVLIEESLKSLEAEFSTSLMRVHRGTLVATRYVQALEKTNEGLYLLKLSGVAEGVEVSRRHLPELRKWLKQRTA</sequence>
<feature type="domain" description="Response regulatory" evidence="1">
    <location>
        <begin position="2"/>
        <end position="116"/>
    </location>
</feature>